<organism evidence="3 4">
    <name type="scientific">SAR324 cluster bacterium</name>
    <dbReference type="NCBI Taxonomy" id="2024889"/>
    <lineage>
        <taxon>Bacteria</taxon>
        <taxon>Deltaproteobacteria</taxon>
        <taxon>SAR324 cluster</taxon>
    </lineage>
</organism>
<dbReference type="PANTHER" id="PTHR30189">
    <property type="entry name" value="LPS-ASSEMBLY PROTEIN"/>
    <property type="match status" value="1"/>
</dbReference>
<dbReference type="AlphaFoldDB" id="A0A7X9IJD7"/>
<keyword evidence="2" id="KW-0732">Signal</keyword>
<dbReference type="GO" id="GO:1990351">
    <property type="term" value="C:transporter complex"/>
    <property type="evidence" value="ECO:0007669"/>
    <property type="project" value="TreeGrafter"/>
</dbReference>
<feature type="signal peptide" evidence="2">
    <location>
        <begin position="1"/>
        <end position="27"/>
    </location>
</feature>
<dbReference type="Proteomes" id="UP000524246">
    <property type="component" value="Unassembled WGS sequence"/>
</dbReference>
<dbReference type="GO" id="GO:0009279">
    <property type="term" value="C:cell outer membrane"/>
    <property type="evidence" value="ECO:0007669"/>
    <property type="project" value="TreeGrafter"/>
</dbReference>
<evidence type="ECO:0000313" key="3">
    <source>
        <dbReference type="EMBL" id="NMC62998.1"/>
    </source>
</evidence>
<name>A0A7X9IJD7_9DELT</name>
<dbReference type="Gene3D" id="2.60.450.10">
    <property type="entry name" value="Lipopolysaccharide (LPS) transport protein A like domain"/>
    <property type="match status" value="1"/>
</dbReference>
<dbReference type="EMBL" id="JAAZON010000326">
    <property type="protein sequence ID" value="NMC62998.1"/>
    <property type="molecule type" value="Genomic_DNA"/>
</dbReference>
<comment type="caution">
    <text evidence="3">The sequence shown here is derived from an EMBL/GenBank/DDBJ whole genome shotgun (WGS) entry which is preliminary data.</text>
</comment>
<evidence type="ECO:0000256" key="2">
    <source>
        <dbReference type="SAM" id="SignalP"/>
    </source>
</evidence>
<sequence length="338" mass="38060">MKQIVFSSLFSLVLLLQGNFISINAEAQDSSTGTKKIKLFAEDSAEYKSQKSQATSQYLKSEAAPPEEVNFKASSIEVLKDTNQVKGTDGVIISGRNIQVQSDTALYNSESKNSELEGNVHVTGDLGKIEADSGSFNLENETGEFVNGSYQVEDGAYTLKSESMKKLSETELELTKSLFSTCDCPDKEMPWRFRSRRCSVTQESYAHCYGTSLEMYDVPILYTPYLGFPVKTERSSGLLIPRIGVSNEDGFLYRQPLYLVIDDYSDMTLTPFTETQTRNGSFLDYRKAFSKRSSINSRFIYSNERPRDGDLRGTNIEGIYNPESEDDSYGGYYKQRWS</sequence>
<evidence type="ECO:0000256" key="1">
    <source>
        <dbReference type="SAM" id="MobiDB-lite"/>
    </source>
</evidence>
<proteinExistence type="predicted"/>
<protein>
    <submittedName>
        <fullName evidence="3">LPS-assembly protein LptD</fullName>
    </submittedName>
</protein>
<gene>
    <name evidence="3" type="ORF">GYA55_07495</name>
</gene>
<evidence type="ECO:0000313" key="4">
    <source>
        <dbReference type="Proteomes" id="UP000524246"/>
    </source>
</evidence>
<dbReference type="InterPro" id="IPR050218">
    <property type="entry name" value="LptD"/>
</dbReference>
<feature type="region of interest" description="Disordered" evidence="1">
    <location>
        <begin position="311"/>
        <end position="338"/>
    </location>
</feature>
<reference evidence="3 4" key="1">
    <citation type="journal article" date="2020" name="Biotechnol. Biofuels">
        <title>New insights from the biogas microbiome by comprehensive genome-resolved metagenomics of nearly 1600 species originating from multiple anaerobic digesters.</title>
        <authorList>
            <person name="Campanaro S."/>
            <person name="Treu L."/>
            <person name="Rodriguez-R L.M."/>
            <person name="Kovalovszki A."/>
            <person name="Ziels R.M."/>
            <person name="Maus I."/>
            <person name="Zhu X."/>
            <person name="Kougias P.G."/>
            <person name="Basile A."/>
            <person name="Luo G."/>
            <person name="Schluter A."/>
            <person name="Konstantinidis K.T."/>
            <person name="Angelidaki I."/>
        </authorList>
    </citation>
    <scope>NUCLEOTIDE SEQUENCE [LARGE SCALE GENOMIC DNA]</scope>
    <source>
        <strain evidence="3">AS27yjCOA_65</strain>
    </source>
</reference>
<feature type="chain" id="PRO_5031114531" evidence="2">
    <location>
        <begin position="28"/>
        <end position="338"/>
    </location>
</feature>
<accession>A0A7X9IJD7</accession>
<feature type="non-terminal residue" evidence="3">
    <location>
        <position position="338"/>
    </location>
</feature>
<dbReference type="PANTHER" id="PTHR30189:SF1">
    <property type="entry name" value="LPS-ASSEMBLY PROTEIN LPTD"/>
    <property type="match status" value="1"/>
</dbReference>